<gene>
    <name evidence="1" type="ORF">GCM10007901_25440</name>
</gene>
<evidence type="ECO:0000313" key="1">
    <source>
        <dbReference type="EMBL" id="GLQ93593.1"/>
    </source>
</evidence>
<accession>A0ABQ5XRD5</accession>
<dbReference type="EMBL" id="BSOB01000020">
    <property type="protein sequence ID" value="GLQ93593.1"/>
    <property type="molecule type" value="Genomic_DNA"/>
</dbReference>
<reference evidence="2" key="1">
    <citation type="journal article" date="2019" name="Int. J. Syst. Evol. Microbiol.">
        <title>The Global Catalogue of Microorganisms (GCM) 10K type strain sequencing project: providing services to taxonomists for standard genome sequencing and annotation.</title>
        <authorList>
            <consortium name="The Broad Institute Genomics Platform"/>
            <consortium name="The Broad Institute Genome Sequencing Center for Infectious Disease"/>
            <person name="Wu L."/>
            <person name="Ma J."/>
        </authorList>
    </citation>
    <scope>NUCLEOTIDE SEQUENCE [LARGE SCALE GENOMIC DNA]</scope>
    <source>
        <strain evidence="2">NBRC 111980</strain>
    </source>
</reference>
<sequence>MTSDFNRILKLSKLAAFFQFARSSSQRKLGSSDFDAIKTLPQFSSPKTGHFYLLIPTCAE</sequence>
<protein>
    <submittedName>
        <fullName evidence="1">Uncharacterized protein</fullName>
    </submittedName>
</protein>
<evidence type="ECO:0000313" key="2">
    <source>
        <dbReference type="Proteomes" id="UP001156670"/>
    </source>
</evidence>
<proteinExistence type="predicted"/>
<name>A0ABQ5XRD5_9GAMM</name>
<organism evidence="1 2">
    <name type="scientific">Dyella acidisoli</name>
    <dbReference type="NCBI Taxonomy" id="1867834"/>
    <lineage>
        <taxon>Bacteria</taxon>
        <taxon>Pseudomonadati</taxon>
        <taxon>Pseudomonadota</taxon>
        <taxon>Gammaproteobacteria</taxon>
        <taxon>Lysobacterales</taxon>
        <taxon>Rhodanobacteraceae</taxon>
        <taxon>Dyella</taxon>
    </lineage>
</organism>
<dbReference type="Proteomes" id="UP001156670">
    <property type="component" value="Unassembled WGS sequence"/>
</dbReference>
<comment type="caution">
    <text evidence="1">The sequence shown here is derived from an EMBL/GenBank/DDBJ whole genome shotgun (WGS) entry which is preliminary data.</text>
</comment>
<keyword evidence="2" id="KW-1185">Reference proteome</keyword>